<name>A0A366EMB6_9HYPH</name>
<sequence length="78" mass="8688">MAFAHPLARAAKVWTAQGANDNEQRVLVVVTTIPLDPAQKGYKKALVEKLAHAAREYIAESKDAASYVLINRLRDWAR</sequence>
<dbReference type="OrthoDB" id="9928416at2"/>
<gene>
    <name evidence="1" type="ORF">DFR50_14319</name>
</gene>
<dbReference type="Proteomes" id="UP000253529">
    <property type="component" value="Unassembled WGS sequence"/>
</dbReference>
<dbReference type="EMBL" id="QNRK01000043">
    <property type="protein sequence ID" value="RBP03533.1"/>
    <property type="molecule type" value="Genomic_DNA"/>
</dbReference>
<protein>
    <recommendedName>
        <fullName evidence="3">Tautomerase-like protein</fullName>
    </recommendedName>
</protein>
<organism evidence="1 2">
    <name type="scientific">Roseiarcus fermentans</name>
    <dbReference type="NCBI Taxonomy" id="1473586"/>
    <lineage>
        <taxon>Bacteria</taxon>
        <taxon>Pseudomonadati</taxon>
        <taxon>Pseudomonadota</taxon>
        <taxon>Alphaproteobacteria</taxon>
        <taxon>Hyphomicrobiales</taxon>
        <taxon>Roseiarcaceae</taxon>
        <taxon>Roseiarcus</taxon>
    </lineage>
</organism>
<dbReference type="RefSeq" id="WP_113892671.1">
    <property type="nucleotide sequence ID" value="NZ_QNRK01000043.1"/>
</dbReference>
<reference evidence="1 2" key="1">
    <citation type="submission" date="2018-06" db="EMBL/GenBank/DDBJ databases">
        <title>Genomic Encyclopedia of Type Strains, Phase IV (KMG-IV): sequencing the most valuable type-strain genomes for metagenomic binning, comparative biology and taxonomic classification.</title>
        <authorList>
            <person name="Goeker M."/>
        </authorList>
    </citation>
    <scope>NUCLEOTIDE SEQUENCE [LARGE SCALE GENOMIC DNA]</scope>
    <source>
        <strain evidence="1 2">DSM 24875</strain>
    </source>
</reference>
<dbReference type="AlphaFoldDB" id="A0A366EMB6"/>
<accession>A0A366EMB6</accession>
<evidence type="ECO:0008006" key="3">
    <source>
        <dbReference type="Google" id="ProtNLM"/>
    </source>
</evidence>
<evidence type="ECO:0000313" key="1">
    <source>
        <dbReference type="EMBL" id="RBP03533.1"/>
    </source>
</evidence>
<evidence type="ECO:0000313" key="2">
    <source>
        <dbReference type="Proteomes" id="UP000253529"/>
    </source>
</evidence>
<proteinExistence type="predicted"/>
<keyword evidence="2" id="KW-1185">Reference proteome</keyword>
<comment type="caution">
    <text evidence="1">The sequence shown here is derived from an EMBL/GenBank/DDBJ whole genome shotgun (WGS) entry which is preliminary data.</text>
</comment>